<reference evidence="2" key="1">
    <citation type="submission" date="2019-05" db="EMBL/GenBank/DDBJ databases">
        <title>The de novo reference genome and transcriptome assemblies of the wild tomato species Solanum chilense.</title>
        <authorList>
            <person name="Stam R."/>
            <person name="Nosenko T."/>
            <person name="Hoerger A.C."/>
            <person name="Stephan W."/>
            <person name="Seidel M.A."/>
            <person name="Kuhn J.M.M."/>
            <person name="Haberer G."/>
            <person name="Tellier A."/>
        </authorList>
    </citation>
    <scope>NUCLEOTIDE SEQUENCE</scope>
    <source>
        <tissue evidence="2">Mature leaves</tissue>
    </source>
</reference>
<dbReference type="Pfam" id="PF05340">
    <property type="entry name" value="DUF740"/>
    <property type="match status" value="1"/>
</dbReference>
<feature type="compositionally biased region" description="Low complexity" evidence="1">
    <location>
        <begin position="45"/>
        <end position="56"/>
    </location>
</feature>
<dbReference type="InterPro" id="IPR008004">
    <property type="entry name" value="OCTOPUS-like"/>
</dbReference>
<sequence length="125" mass="14010">MNFTYKSEVICEKHFDHKQNPGVCSCCLRERLINLSTNSTISSSSCTYSSSFSSSSCDHSPRGDGGHRRINSDVVGPFSFVSIISLKKSRSIAFVATREKKKKKNEGFWSKLIRSTGNKRGFFLN</sequence>
<protein>
    <submittedName>
        <fullName evidence="2">Uncharacterized protein</fullName>
    </submittedName>
</protein>
<organism evidence="2">
    <name type="scientific">Solanum chilense</name>
    <name type="common">Tomato</name>
    <name type="synonym">Lycopersicon chilense</name>
    <dbReference type="NCBI Taxonomy" id="4083"/>
    <lineage>
        <taxon>Eukaryota</taxon>
        <taxon>Viridiplantae</taxon>
        <taxon>Streptophyta</taxon>
        <taxon>Embryophyta</taxon>
        <taxon>Tracheophyta</taxon>
        <taxon>Spermatophyta</taxon>
        <taxon>Magnoliopsida</taxon>
        <taxon>eudicotyledons</taxon>
        <taxon>Gunneridae</taxon>
        <taxon>Pentapetalae</taxon>
        <taxon>asterids</taxon>
        <taxon>lamiids</taxon>
        <taxon>Solanales</taxon>
        <taxon>Solanaceae</taxon>
        <taxon>Solanoideae</taxon>
        <taxon>Solaneae</taxon>
        <taxon>Solanum</taxon>
        <taxon>Solanum subgen. Lycopersicon</taxon>
    </lineage>
</organism>
<comment type="caution">
    <text evidence="2">The sequence shown here is derived from an EMBL/GenBank/DDBJ whole genome shotgun (WGS) entry which is preliminary data.</text>
</comment>
<feature type="compositionally biased region" description="Basic and acidic residues" evidence="1">
    <location>
        <begin position="59"/>
        <end position="69"/>
    </location>
</feature>
<proteinExistence type="predicted"/>
<dbReference type="AlphaFoldDB" id="A0A6N2B484"/>
<gene>
    <name evidence="2" type="ORF">EJD97_016842</name>
</gene>
<feature type="region of interest" description="Disordered" evidence="1">
    <location>
        <begin position="45"/>
        <end position="69"/>
    </location>
</feature>
<accession>A0A6N2B484</accession>
<evidence type="ECO:0000313" key="2">
    <source>
        <dbReference type="EMBL" id="TMW89657.1"/>
    </source>
</evidence>
<evidence type="ECO:0000256" key="1">
    <source>
        <dbReference type="SAM" id="MobiDB-lite"/>
    </source>
</evidence>
<dbReference type="PANTHER" id="PTHR34046">
    <property type="entry name" value="OS06G0218800 PROTEIN"/>
    <property type="match status" value="1"/>
</dbReference>
<name>A0A6N2B484_SOLCI</name>
<dbReference type="EMBL" id="RXGB01004448">
    <property type="protein sequence ID" value="TMW89657.1"/>
    <property type="molecule type" value="Genomic_DNA"/>
</dbReference>
<dbReference type="PANTHER" id="PTHR34046:SF19">
    <property type="entry name" value="RAPIDLY ELICITED PROTEIN, PUTATIVE-RELATED"/>
    <property type="match status" value="1"/>
</dbReference>